<sequence length="139" mass="15952">MTLQYEYQFNINDVEDMMAVYQSNNWEGHSQEDIIKIFNISTHVIIAKKDDYVIGFARALSDGVYNAAIYDLVVHTDYQKIGIGKEIITLMLEHLGDLSCVHLISTLGNETLYEQVGFSKLKTGMAMYRNQKLKDEYTV</sequence>
<dbReference type="AlphaFoldDB" id="A0A3A0VMT0"/>
<evidence type="ECO:0000313" key="2">
    <source>
        <dbReference type="EMBL" id="RIP34769.1"/>
    </source>
</evidence>
<dbReference type="GO" id="GO:0016747">
    <property type="term" value="F:acyltransferase activity, transferring groups other than amino-acyl groups"/>
    <property type="evidence" value="ECO:0007669"/>
    <property type="project" value="InterPro"/>
</dbReference>
<name>A0A3A0VMT0_STAGA</name>
<accession>A0A3A0VMT0</accession>
<dbReference type="SUPFAM" id="SSF55729">
    <property type="entry name" value="Acyl-CoA N-acyltransferases (Nat)"/>
    <property type="match status" value="1"/>
</dbReference>
<dbReference type="InterPro" id="IPR053144">
    <property type="entry name" value="Acetyltransferase_Butenolide"/>
</dbReference>
<dbReference type="InterPro" id="IPR000182">
    <property type="entry name" value="GNAT_dom"/>
</dbReference>
<reference evidence="2 3" key="1">
    <citation type="journal article" date="2016" name="Front. Microbiol.">
        <title>Comprehensive Phylogenetic Analysis of Bovine Non-aureus Staphylococci Species Based on Whole-Genome Sequencing.</title>
        <authorList>
            <person name="Naushad S."/>
            <person name="Barkema H.W."/>
            <person name="Luby C."/>
            <person name="Condas L.A."/>
            <person name="Nobrega D.B."/>
            <person name="Carson D.A."/>
            <person name="De Buck J."/>
        </authorList>
    </citation>
    <scope>NUCLEOTIDE SEQUENCE [LARGE SCALE GENOMIC DNA]</scope>
    <source>
        <strain evidence="2 3">SNUC 4781</strain>
    </source>
</reference>
<dbReference type="CDD" id="cd04301">
    <property type="entry name" value="NAT_SF"/>
    <property type="match status" value="1"/>
</dbReference>
<dbReference type="PROSITE" id="PS51186">
    <property type="entry name" value="GNAT"/>
    <property type="match status" value="1"/>
</dbReference>
<dbReference type="Gene3D" id="3.40.630.30">
    <property type="match status" value="1"/>
</dbReference>
<dbReference type="PANTHER" id="PTHR43233:SF1">
    <property type="entry name" value="FAMILY N-ACETYLTRANSFERASE, PUTATIVE (AFU_ORTHOLOGUE AFUA_6G03350)-RELATED"/>
    <property type="match status" value="1"/>
</dbReference>
<comment type="caution">
    <text evidence="2">The sequence shown here is derived from an EMBL/GenBank/DDBJ whole genome shotgun (WGS) entry which is preliminary data.</text>
</comment>
<organism evidence="2 3">
    <name type="scientific">Staphylococcus gallinarum</name>
    <dbReference type="NCBI Taxonomy" id="1293"/>
    <lineage>
        <taxon>Bacteria</taxon>
        <taxon>Bacillati</taxon>
        <taxon>Bacillota</taxon>
        <taxon>Bacilli</taxon>
        <taxon>Bacillales</taxon>
        <taxon>Staphylococcaceae</taxon>
        <taxon>Staphylococcus</taxon>
    </lineage>
</organism>
<dbReference type="EMBL" id="QYJN01000003">
    <property type="protein sequence ID" value="RIP34769.1"/>
    <property type="molecule type" value="Genomic_DNA"/>
</dbReference>
<dbReference type="InterPro" id="IPR016181">
    <property type="entry name" value="Acyl_CoA_acyltransferase"/>
</dbReference>
<dbReference type="OrthoDB" id="9775804at2"/>
<dbReference type="Proteomes" id="UP000265541">
    <property type="component" value="Unassembled WGS sequence"/>
</dbReference>
<protein>
    <submittedName>
        <fullName evidence="2">N-acetyltransferase</fullName>
    </submittedName>
</protein>
<feature type="domain" description="N-acetyltransferase" evidence="1">
    <location>
        <begin position="1"/>
        <end position="139"/>
    </location>
</feature>
<dbReference type="RefSeq" id="WP_119485012.1">
    <property type="nucleotide sequence ID" value="NZ_QYJN01000003.1"/>
</dbReference>
<keyword evidence="2" id="KW-0808">Transferase</keyword>
<dbReference type="Pfam" id="PF00583">
    <property type="entry name" value="Acetyltransf_1"/>
    <property type="match status" value="1"/>
</dbReference>
<evidence type="ECO:0000259" key="1">
    <source>
        <dbReference type="PROSITE" id="PS51186"/>
    </source>
</evidence>
<dbReference type="PANTHER" id="PTHR43233">
    <property type="entry name" value="FAMILY N-ACETYLTRANSFERASE, PUTATIVE (AFU_ORTHOLOGUE AFUA_6G03350)-RELATED"/>
    <property type="match status" value="1"/>
</dbReference>
<gene>
    <name evidence="2" type="ORF">BUZ14_06220</name>
</gene>
<evidence type="ECO:0000313" key="3">
    <source>
        <dbReference type="Proteomes" id="UP000265541"/>
    </source>
</evidence>
<proteinExistence type="predicted"/>